<name>A0AAN9NVQ0_PSOTE</name>
<keyword evidence="2" id="KW-1185">Reference proteome</keyword>
<evidence type="ECO:0000313" key="2">
    <source>
        <dbReference type="Proteomes" id="UP001386955"/>
    </source>
</evidence>
<accession>A0AAN9NVQ0</accession>
<comment type="caution">
    <text evidence="1">The sequence shown here is derived from an EMBL/GenBank/DDBJ whole genome shotgun (WGS) entry which is preliminary data.</text>
</comment>
<dbReference type="AlphaFoldDB" id="A0AAN9NVQ0"/>
<dbReference type="EMBL" id="JAYMYS010000009">
    <property type="protein sequence ID" value="KAK7380235.1"/>
    <property type="molecule type" value="Genomic_DNA"/>
</dbReference>
<dbReference type="Proteomes" id="UP001386955">
    <property type="component" value="Unassembled WGS sequence"/>
</dbReference>
<gene>
    <name evidence="1" type="ORF">VNO78_32740</name>
</gene>
<protein>
    <submittedName>
        <fullName evidence="1">Uncharacterized protein</fullName>
    </submittedName>
</protein>
<organism evidence="1 2">
    <name type="scientific">Psophocarpus tetragonolobus</name>
    <name type="common">Winged bean</name>
    <name type="synonym">Dolichos tetragonolobus</name>
    <dbReference type="NCBI Taxonomy" id="3891"/>
    <lineage>
        <taxon>Eukaryota</taxon>
        <taxon>Viridiplantae</taxon>
        <taxon>Streptophyta</taxon>
        <taxon>Embryophyta</taxon>
        <taxon>Tracheophyta</taxon>
        <taxon>Spermatophyta</taxon>
        <taxon>Magnoliopsida</taxon>
        <taxon>eudicotyledons</taxon>
        <taxon>Gunneridae</taxon>
        <taxon>Pentapetalae</taxon>
        <taxon>rosids</taxon>
        <taxon>fabids</taxon>
        <taxon>Fabales</taxon>
        <taxon>Fabaceae</taxon>
        <taxon>Papilionoideae</taxon>
        <taxon>50 kb inversion clade</taxon>
        <taxon>NPAAA clade</taxon>
        <taxon>indigoferoid/millettioid clade</taxon>
        <taxon>Phaseoleae</taxon>
        <taxon>Psophocarpus</taxon>
    </lineage>
</organism>
<evidence type="ECO:0000313" key="1">
    <source>
        <dbReference type="EMBL" id="KAK7380235.1"/>
    </source>
</evidence>
<proteinExistence type="predicted"/>
<reference evidence="1 2" key="1">
    <citation type="submission" date="2024-01" db="EMBL/GenBank/DDBJ databases">
        <title>The genomes of 5 underutilized Papilionoideae crops provide insights into root nodulation and disease resistanc.</title>
        <authorList>
            <person name="Jiang F."/>
        </authorList>
    </citation>
    <scope>NUCLEOTIDE SEQUENCE [LARGE SCALE GENOMIC DNA]</scope>
    <source>
        <strain evidence="1">DUOXIRENSHENG_FW03</strain>
        <tissue evidence="1">Leaves</tissue>
    </source>
</reference>
<sequence length="140" mass="16077">MIFLTDTTCFVLTRYNKYKYRYDTTYPLFLLTQPNKQSSSYKNNKVGGTVIVVSVCVRVESLRGPSLEPVVALSSLEFNHCSNGLFLSPQTHPFPLFKVSLCKRSSDLGKGREVVLSSDWFRFLVSCAIRRVFFVKYQPR</sequence>